<dbReference type="RefSeq" id="WP_106536589.1">
    <property type="nucleotide sequence ID" value="NZ_ML142899.1"/>
</dbReference>
<evidence type="ECO:0000313" key="2">
    <source>
        <dbReference type="Proteomes" id="UP000243528"/>
    </source>
</evidence>
<sequence length="151" mass="16333">MAALKDRLRADLTTAIRNKDEVRKSTIRMTLSAIGNEEVAGSDARELTDDEVVAVLTREAKRRREAAEAFRAGGRTESAEREESEAAVLAEYLPEPLSEAELGQIIEAAVEQTGADSPRDMGQVMKIVQPQVRGRIEGSAVAAAVKARLTT</sequence>
<accession>A0A2P8E793</accession>
<dbReference type="PANTHER" id="PTHR28055:SF1">
    <property type="entry name" value="ALTERED INHERITANCE OF MITOCHONDRIA PROTEIN 41, MITOCHONDRIAL"/>
    <property type="match status" value="1"/>
</dbReference>
<evidence type="ECO:0000313" key="1">
    <source>
        <dbReference type="EMBL" id="PSL05342.1"/>
    </source>
</evidence>
<organism evidence="1 2">
    <name type="scientific">Haloactinopolyspora alba</name>
    <dbReference type="NCBI Taxonomy" id="648780"/>
    <lineage>
        <taxon>Bacteria</taxon>
        <taxon>Bacillati</taxon>
        <taxon>Actinomycetota</taxon>
        <taxon>Actinomycetes</taxon>
        <taxon>Jiangellales</taxon>
        <taxon>Jiangellaceae</taxon>
        <taxon>Haloactinopolyspora</taxon>
    </lineage>
</organism>
<dbReference type="OrthoDB" id="5244551at2"/>
<dbReference type="Proteomes" id="UP000243528">
    <property type="component" value="Unassembled WGS sequence"/>
</dbReference>
<dbReference type="Gene3D" id="1.10.10.410">
    <property type="match status" value="1"/>
</dbReference>
<name>A0A2P8E793_9ACTN</name>
<dbReference type="AlphaFoldDB" id="A0A2P8E793"/>
<dbReference type="InterPro" id="IPR019004">
    <property type="entry name" value="YqeY/Aim41"/>
</dbReference>
<dbReference type="InterPro" id="IPR023168">
    <property type="entry name" value="GatB_Yqey_C_2"/>
</dbReference>
<evidence type="ECO:0008006" key="3">
    <source>
        <dbReference type="Google" id="ProtNLM"/>
    </source>
</evidence>
<proteinExistence type="predicted"/>
<dbReference type="SUPFAM" id="SSF89095">
    <property type="entry name" value="GatB/YqeY motif"/>
    <property type="match status" value="1"/>
</dbReference>
<dbReference type="GO" id="GO:0016884">
    <property type="term" value="F:carbon-nitrogen ligase activity, with glutamine as amido-N-donor"/>
    <property type="evidence" value="ECO:0007669"/>
    <property type="project" value="InterPro"/>
</dbReference>
<keyword evidence="2" id="KW-1185">Reference proteome</keyword>
<dbReference type="Pfam" id="PF09424">
    <property type="entry name" value="YqeY"/>
    <property type="match status" value="1"/>
</dbReference>
<dbReference type="Gene3D" id="1.10.1510.10">
    <property type="entry name" value="Uncharacterised protein YqeY/AIM41 PF09424, N-terminal domain"/>
    <property type="match status" value="1"/>
</dbReference>
<dbReference type="PANTHER" id="PTHR28055">
    <property type="entry name" value="ALTERED INHERITANCE OF MITOCHONDRIA PROTEIN 41, MITOCHONDRIAL"/>
    <property type="match status" value="1"/>
</dbReference>
<reference evidence="1 2" key="1">
    <citation type="submission" date="2018-03" db="EMBL/GenBank/DDBJ databases">
        <title>Genomic Encyclopedia of Archaeal and Bacterial Type Strains, Phase II (KMG-II): from individual species to whole genera.</title>
        <authorList>
            <person name="Goeker M."/>
        </authorList>
    </citation>
    <scope>NUCLEOTIDE SEQUENCE [LARGE SCALE GENOMIC DNA]</scope>
    <source>
        <strain evidence="1 2">DSM 45211</strain>
    </source>
</reference>
<protein>
    <recommendedName>
        <fullName evidence="3">GatB/YqeY domain-containing protein</fullName>
    </recommendedName>
</protein>
<comment type="caution">
    <text evidence="1">The sequence shown here is derived from an EMBL/GenBank/DDBJ whole genome shotgun (WGS) entry which is preliminary data.</text>
</comment>
<dbReference type="InterPro" id="IPR003789">
    <property type="entry name" value="Asn/Gln_tRNA_amidoTrase-B-like"/>
</dbReference>
<dbReference type="EMBL" id="PYGE01000004">
    <property type="protein sequence ID" value="PSL05342.1"/>
    <property type="molecule type" value="Genomic_DNA"/>
</dbReference>
<dbReference type="InterPro" id="IPR042184">
    <property type="entry name" value="YqeY/Aim41_N"/>
</dbReference>
<gene>
    <name evidence="1" type="ORF">CLV30_104211</name>
</gene>